<dbReference type="Proteomes" id="UP000292052">
    <property type="component" value="Unassembled WGS sequence"/>
</dbReference>
<evidence type="ECO:0000313" key="7">
    <source>
        <dbReference type="Proteomes" id="UP000292052"/>
    </source>
</evidence>
<dbReference type="STRING" id="1661398.A0A482VTD0"/>
<dbReference type="GO" id="GO:0005813">
    <property type="term" value="C:centrosome"/>
    <property type="evidence" value="ECO:0007669"/>
    <property type="project" value="TreeGrafter"/>
</dbReference>
<dbReference type="GO" id="GO:0032465">
    <property type="term" value="P:regulation of cytokinesis"/>
    <property type="evidence" value="ECO:0007669"/>
    <property type="project" value="TreeGrafter"/>
</dbReference>
<feature type="region of interest" description="Disordered" evidence="5">
    <location>
        <begin position="1"/>
        <end position="69"/>
    </location>
</feature>
<feature type="coiled-coil region" evidence="4">
    <location>
        <begin position="256"/>
        <end position="350"/>
    </location>
</feature>
<name>A0A482VTD0_ASBVE</name>
<evidence type="ECO:0000256" key="2">
    <source>
        <dbReference type="ARBA" id="ARBA00016007"/>
    </source>
</evidence>
<dbReference type="AlphaFoldDB" id="A0A482VTD0"/>
<dbReference type="GO" id="GO:0055037">
    <property type="term" value="C:recycling endosome"/>
    <property type="evidence" value="ECO:0007669"/>
    <property type="project" value="TreeGrafter"/>
</dbReference>
<dbReference type="InterPro" id="IPR026757">
    <property type="entry name" value="ENTR1"/>
</dbReference>
<dbReference type="GO" id="GO:0030496">
    <property type="term" value="C:midbody"/>
    <property type="evidence" value="ECO:0007669"/>
    <property type="project" value="TreeGrafter"/>
</dbReference>
<evidence type="ECO:0000256" key="3">
    <source>
        <dbReference type="ARBA" id="ARBA00023054"/>
    </source>
</evidence>
<dbReference type="GO" id="GO:0005769">
    <property type="term" value="C:early endosome"/>
    <property type="evidence" value="ECO:0007669"/>
    <property type="project" value="TreeGrafter"/>
</dbReference>
<comment type="similarity">
    <text evidence="1">Belongs to the ENTR1 family.</text>
</comment>
<evidence type="ECO:0000313" key="6">
    <source>
        <dbReference type="EMBL" id="RZC35990.1"/>
    </source>
</evidence>
<dbReference type="GO" id="GO:1903566">
    <property type="term" value="P:positive regulation of protein localization to cilium"/>
    <property type="evidence" value="ECO:0007669"/>
    <property type="project" value="TreeGrafter"/>
</dbReference>
<keyword evidence="3 4" id="KW-0175">Coiled coil</keyword>
<evidence type="ECO:0000256" key="5">
    <source>
        <dbReference type="SAM" id="MobiDB-lite"/>
    </source>
</evidence>
<sequence>MADANEISDNTRETSQNNIGNEESDSEESVQPLVLDLGDDLSRLTDSNRLGIQSAGASGSNEAPKREDNPFSFKHFIRSDLNSYQNKGARPKVYCEGRPVSSVSDLEFPHTQESKQTRIVPEYSSALPDFVQDHLVVEQCYLGNSTNSNFNLDINLPDFTPSRDSVNINRINIDSSHNVNRRCDSNDLSIPLDLPVRPQAGFPLDLPITSSPQNSTRNCVASEVGVSKSLPDFLADGAVRTQNPDGSSVESPERECDRLRRELDIVRGQLSEQTRRVENLTKELEIARNKEHDYTQNLAKALEQVEKNLERSNMRTASAENTIVKLRQEIKSLVSQLNSLKSENSALRGEEGAAGGHNYYTPNELHSQRLAQELKAAASTAEHSLRQLLTGVDNLRIMAASLENMYRIEEKRESFLDLDEDTGPAL</sequence>
<organism evidence="6 7">
    <name type="scientific">Asbolus verrucosus</name>
    <name type="common">Desert ironclad beetle</name>
    <dbReference type="NCBI Taxonomy" id="1661398"/>
    <lineage>
        <taxon>Eukaryota</taxon>
        <taxon>Metazoa</taxon>
        <taxon>Ecdysozoa</taxon>
        <taxon>Arthropoda</taxon>
        <taxon>Hexapoda</taxon>
        <taxon>Insecta</taxon>
        <taxon>Pterygota</taxon>
        <taxon>Neoptera</taxon>
        <taxon>Endopterygota</taxon>
        <taxon>Coleoptera</taxon>
        <taxon>Polyphaga</taxon>
        <taxon>Cucujiformia</taxon>
        <taxon>Tenebrionidae</taxon>
        <taxon>Pimeliinae</taxon>
        <taxon>Asbolus</taxon>
    </lineage>
</organism>
<dbReference type="OrthoDB" id="6499155at2759"/>
<keyword evidence="7" id="KW-1185">Reference proteome</keyword>
<evidence type="ECO:0000256" key="4">
    <source>
        <dbReference type="SAM" id="Coils"/>
    </source>
</evidence>
<evidence type="ECO:0000256" key="1">
    <source>
        <dbReference type="ARBA" id="ARBA00007791"/>
    </source>
</evidence>
<accession>A0A482VTD0</accession>
<dbReference type="PANTHER" id="PTHR31259">
    <property type="entry name" value="ENDOSOME-ASSOCIATED TRAFFICKING REGULATOR 1"/>
    <property type="match status" value="1"/>
</dbReference>
<feature type="compositionally biased region" description="Polar residues" evidence="5">
    <location>
        <begin position="44"/>
        <end position="61"/>
    </location>
</feature>
<dbReference type="GO" id="GO:0045724">
    <property type="term" value="P:positive regulation of cilium assembly"/>
    <property type="evidence" value="ECO:0007669"/>
    <property type="project" value="TreeGrafter"/>
</dbReference>
<dbReference type="PANTHER" id="PTHR31259:SF3">
    <property type="entry name" value="ENDOSOME-ASSOCIATED-TRAFFICKING REGULATOR 1"/>
    <property type="match status" value="1"/>
</dbReference>
<dbReference type="GO" id="GO:0036064">
    <property type="term" value="C:ciliary basal body"/>
    <property type="evidence" value="ECO:0007669"/>
    <property type="project" value="TreeGrafter"/>
</dbReference>
<proteinExistence type="inferred from homology"/>
<dbReference type="EMBL" id="QDEB01066296">
    <property type="protein sequence ID" value="RZC35990.1"/>
    <property type="molecule type" value="Genomic_DNA"/>
</dbReference>
<protein>
    <recommendedName>
        <fullName evidence="2">Endosome-associated-trafficking regulator 1</fullName>
    </recommendedName>
</protein>
<gene>
    <name evidence="6" type="ORF">BDFB_004178</name>
</gene>
<comment type="caution">
    <text evidence="6">The sequence shown here is derived from an EMBL/GenBank/DDBJ whole genome shotgun (WGS) entry which is preliminary data.</text>
</comment>
<reference evidence="6 7" key="1">
    <citation type="submission" date="2017-03" db="EMBL/GenBank/DDBJ databases">
        <title>Genome of the blue death feigning beetle - Asbolus verrucosus.</title>
        <authorList>
            <person name="Rider S.D."/>
        </authorList>
    </citation>
    <scope>NUCLEOTIDE SEQUENCE [LARGE SCALE GENOMIC DNA]</scope>
    <source>
        <strain evidence="6">Butters</strain>
        <tissue evidence="6">Head and leg muscle</tissue>
    </source>
</reference>